<name>A0ABV0PBX3_9TELE</name>
<keyword evidence="3" id="KW-1185">Reference proteome</keyword>
<sequence length="179" mass="19700">MDPNRTHSLMMTTRICSQVEEEEGGDSFDIHLSVSDPEKIGGCSLIKSPCNPEITRHVPTLKEVKQKSTRMTKVKVGKEDQSSNEFVEKRRSALESRSSLIPVDPTPNCGRDCSGPDKWLRVTDLTDESLGSRARRSLPRAVNTQALSSAGILRMVNKAADAVNKMTIKMNESDAVSGR</sequence>
<evidence type="ECO:0000313" key="3">
    <source>
        <dbReference type="Proteomes" id="UP001476798"/>
    </source>
</evidence>
<dbReference type="Proteomes" id="UP001476798">
    <property type="component" value="Unassembled WGS sequence"/>
</dbReference>
<feature type="compositionally biased region" description="Basic and acidic residues" evidence="1">
    <location>
        <begin position="76"/>
        <end position="94"/>
    </location>
</feature>
<accession>A0ABV0PBX3</accession>
<gene>
    <name evidence="2" type="ORF">GOODEAATRI_006518</name>
</gene>
<protein>
    <submittedName>
        <fullName evidence="2">Uncharacterized protein</fullName>
    </submittedName>
</protein>
<comment type="caution">
    <text evidence="2">The sequence shown here is derived from an EMBL/GenBank/DDBJ whole genome shotgun (WGS) entry which is preliminary data.</text>
</comment>
<evidence type="ECO:0000313" key="2">
    <source>
        <dbReference type="EMBL" id="MEQ2180951.1"/>
    </source>
</evidence>
<organism evidence="2 3">
    <name type="scientific">Goodea atripinnis</name>
    <dbReference type="NCBI Taxonomy" id="208336"/>
    <lineage>
        <taxon>Eukaryota</taxon>
        <taxon>Metazoa</taxon>
        <taxon>Chordata</taxon>
        <taxon>Craniata</taxon>
        <taxon>Vertebrata</taxon>
        <taxon>Euteleostomi</taxon>
        <taxon>Actinopterygii</taxon>
        <taxon>Neopterygii</taxon>
        <taxon>Teleostei</taxon>
        <taxon>Neoteleostei</taxon>
        <taxon>Acanthomorphata</taxon>
        <taxon>Ovalentaria</taxon>
        <taxon>Atherinomorphae</taxon>
        <taxon>Cyprinodontiformes</taxon>
        <taxon>Goodeidae</taxon>
        <taxon>Goodea</taxon>
    </lineage>
</organism>
<evidence type="ECO:0000256" key="1">
    <source>
        <dbReference type="SAM" id="MobiDB-lite"/>
    </source>
</evidence>
<dbReference type="EMBL" id="JAHRIO010070278">
    <property type="protein sequence ID" value="MEQ2180951.1"/>
    <property type="molecule type" value="Genomic_DNA"/>
</dbReference>
<proteinExistence type="predicted"/>
<feature type="region of interest" description="Disordered" evidence="1">
    <location>
        <begin position="66"/>
        <end position="108"/>
    </location>
</feature>
<reference evidence="2 3" key="1">
    <citation type="submission" date="2021-06" db="EMBL/GenBank/DDBJ databases">
        <authorList>
            <person name="Palmer J.M."/>
        </authorList>
    </citation>
    <scope>NUCLEOTIDE SEQUENCE [LARGE SCALE GENOMIC DNA]</scope>
    <source>
        <strain evidence="2 3">GA_2019</strain>
        <tissue evidence="2">Muscle</tissue>
    </source>
</reference>